<evidence type="ECO:0000313" key="2">
    <source>
        <dbReference type="EMBL" id="CRK94206.1"/>
    </source>
</evidence>
<dbReference type="EMBL" id="CVRI01000038">
    <property type="protein sequence ID" value="CRK94206.1"/>
    <property type="molecule type" value="Genomic_DNA"/>
</dbReference>
<evidence type="ECO:0000256" key="1">
    <source>
        <dbReference type="SAM" id="SignalP"/>
    </source>
</evidence>
<keyword evidence="3" id="KW-1185">Reference proteome</keyword>
<proteinExistence type="predicted"/>
<sequence>MKFIVALLAFASFASCDIISDLDAFYDQSVIDANNAFMQLFNAKSNALSGLAQPLRSAYASYQQTVAAFPVNRLMADTRQRFTEVTNTADLWLSRGVHTAEVDGLNALWPEHPNGGRVPPLPSELFMESVLRFHVTEFQSRVTMHDPICIEPFIPQIIPSLQPATDAVVAAALDLVPTLPQRFPLSDRDVATSVAASRNFETILNACASAPEAVTDTCFRNFIISDLDAFYDQSVIDANNAFMQLFNAKSNALSGLAQPLRLAYTSYQQTVAAFPVNRLMADTRQRFTEVTNTADLWLTRGIQAAEVDGLNFLWREHPNGGRVQPMPSELFMEQNLRFHVTEFQSRVTMHDPICIDPFIPQIIPSLQPVTDVVVAAALDLVPTLPQRFPVSTSDVATSVAASRDFETILNACASAPEAVTDTCFRNFLISQVDCQGCRFFDPLMGPFFMIPMESSSIAGDYGFAKRDQTNMILMNNQVMRDISACPFI</sequence>
<name>A0A1J1I5J8_9DIPT</name>
<protein>
    <submittedName>
        <fullName evidence="2">CLUMA_CG007722, isoform A</fullName>
    </submittedName>
</protein>
<accession>A0A1J1I5J8</accession>
<dbReference type="AlphaFoldDB" id="A0A1J1I5J8"/>
<dbReference type="PROSITE" id="PS51257">
    <property type="entry name" value="PROKAR_LIPOPROTEIN"/>
    <property type="match status" value="1"/>
</dbReference>
<feature type="chain" id="PRO_5012859650" evidence="1">
    <location>
        <begin position="17"/>
        <end position="488"/>
    </location>
</feature>
<keyword evidence="1" id="KW-0732">Signal</keyword>
<reference evidence="2 3" key="1">
    <citation type="submission" date="2015-04" db="EMBL/GenBank/DDBJ databases">
        <authorList>
            <person name="Syromyatnikov M.Y."/>
            <person name="Popov V.N."/>
        </authorList>
    </citation>
    <scope>NUCLEOTIDE SEQUENCE [LARGE SCALE GENOMIC DNA]</scope>
</reference>
<feature type="signal peptide" evidence="1">
    <location>
        <begin position="1"/>
        <end position="16"/>
    </location>
</feature>
<organism evidence="2 3">
    <name type="scientific">Clunio marinus</name>
    <dbReference type="NCBI Taxonomy" id="568069"/>
    <lineage>
        <taxon>Eukaryota</taxon>
        <taxon>Metazoa</taxon>
        <taxon>Ecdysozoa</taxon>
        <taxon>Arthropoda</taxon>
        <taxon>Hexapoda</taxon>
        <taxon>Insecta</taxon>
        <taxon>Pterygota</taxon>
        <taxon>Neoptera</taxon>
        <taxon>Endopterygota</taxon>
        <taxon>Diptera</taxon>
        <taxon>Nematocera</taxon>
        <taxon>Chironomoidea</taxon>
        <taxon>Chironomidae</taxon>
        <taxon>Clunio</taxon>
    </lineage>
</organism>
<evidence type="ECO:0000313" key="3">
    <source>
        <dbReference type="Proteomes" id="UP000183832"/>
    </source>
</evidence>
<gene>
    <name evidence="2" type="ORF">CLUMA_CG007722</name>
</gene>
<dbReference type="Proteomes" id="UP000183832">
    <property type="component" value="Unassembled WGS sequence"/>
</dbReference>